<dbReference type="GO" id="GO:0005737">
    <property type="term" value="C:cytoplasm"/>
    <property type="evidence" value="ECO:0007669"/>
    <property type="project" value="UniProtKB-SubCell"/>
</dbReference>
<name>A0A1F5YX41_9BACT</name>
<evidence type="ECO:0000256" key="5">
    <source>
        <dbReference type="ARBA" id="ARBA00007837"/>
    </source>
</evidence>
<dbReference type="EC" id="2.7.3.9" evidence="6 17"/>
<evidence type="ECO:0000259" key="23">
    <source>
        <dbReference type="Pfam" id="PF05524"/>
    </source>
</evidence>
<keyword evidence="14 17" id="KW-0418">Kinase</keyword>
<feature type="binding site" evidence="19">
    <location>
        <position position="466"/>
    </location>
    <ligand>
        <name>phosphoenolpyruvate</name>
        <dbReference type="ChEBI" id="CHEBI:58702"/>
    </ligand>
</feature>
<evidence type="ECO:0000256" key="6">
    <source>
        <dbReference type="ARBA" id="ARBA00012232"/>
    </source>
</evidence>
<dbReference type="PROSITE" id="PS00742">
    <property type="entry name" value="PEP_ENZYMES_2"/>
    <property type="match status" value="1"/>
</dbReference>
<feature type="binding site" evidence="19">
    <location>
        <begin position="455"/>
        <end position="456"/>
    </location>
    <ligand>
        <name>phosphoenolpyruvate</name>
        <dbReference type="ChEBI" id="CHEBI:58702"/>
    </ligand>
</feature>
<dbReference type="InterPro" id="IPR040442">
    <property type="entry name" value="Pyrv_kinase-like_dom_sf"/>
</dbReference>
<keyword evidence="10 17" id="KW-0762">Sugar transport</keyword>
<evidence type="ECO:0000256" key="17">
    <source>
        <dbReference type="PIRNR" id="PIRNR000732"/>
    </source>
</evidence>
<evidence type="ECO:0000256" key="11">
    <source>
        <dbReference type="ARBA" id="ARBA00022679"/>
    </source>
</evidence>
<evidence type="ECO:0000256" key="12">
    <source>
        <dbReference type="ARBA" id="ARBA00022683"/>
    </source>
</evidence>
<dbReference type="PANTHER" id="PTHR46244">
    <property type="entry name" value="PHOSPHOENOLPYRUVATE-PROTEIN PHOSPHOTRANSFERASE"/>
    <property type="match status" value="1"/>
</dbReference>
<evidence type="ECO:0000313" key="25">
    <source>
        <dbReference type="Proteomes" id="UP000179129"/>
    </source>
</evidence>
<comment type="cofactor">
    <cofactor evidence="2 17 20">
        <name>Mg(2+)</name>
        <dbReference type="ChEBI" id="CHEBI:18420"/>
    </cofactor>
</comment>
<evidence type="ECO:0000256" key="3">
    <source>
        <dbReference type="ARBA" id="ARBA00002728"/>
    </source>
</evidence>
<dbReference type="GO" id="GO:0016301">
    <property type="term" value="F:kinase activity"/>
    <property type="evidence" value="ECO:0007669"/>
    <property type="project" value="UniProtKB-KW"/>
</dbReference>
<evidence type="ECO:0000256" key="19">
    <source>
        <dbReference type="PIRSR" id="PIRSR000732-2"/>
    </source>
</evidence>
<dbReference type="EMBL" id="MFIX01000118">
    <property type="protein sequence ID" value="OGG04527.1"/>
    <property type="molecule type" value="Genomic_DNA"/>
</dbReference>
<comment type="caution">
    <text evidence="24">The sequence shown here is derived from an EMBL/GenBank/DDBJ whole genome shotgun (WGS) entry which is preliminary data.</text>
</comment>
<dbReference type="InterPro" id="IPR008731">
    <property type="entry name" value="PTS_EIN"/>
</dbReference>
<organism evidence="24 25">
    <name type="scientific">Candidatus Glassbacteria bacterium RIFCSPLOWO2_12_FULL_58_11</name>
    <dbReference type="NCBI Taxonomy" id="1817867"/>
    <lineage>
        <taxon>Bacteria</taxon>
        <taxon>Candidatus Glassiibacteriota</taxon>
    </lineage>
</organism>
<dbReference type="GO" id="GO:0008965">
    <property type="term" value="F:phosphoenolpyruvate-protein phosphotransferase activity"/>
    <property type="evidence" value="ECO:0007669"/>
    <property type="project" value="UniProtKB-EC"/>
</dbReference>
<feature type="binding site" evidence="20">
    <location>
        <position position="456"/>
    </location>
    <ligand>
        <name>Mg(2+)</name>
        <dbReference type="ChEBI" id="CHEBI:18420"/>
    </ligand>
</feature>
<evidence type="ECO:0000256" key="2">
    <source>
        <dbReference type="ARBA" id="ARBA00001946"/>
    </source>
</evidence>
<evidence type="ECO:0000256" key="18">
    <source>
        <dbReference type="PIRSR" id="PIRSR000732-1"/>
    </source>
</evidence>
<reference evidence="24 25" key="1">
    <citation type="journal article" date="2016" name="Nat. Commun.">
        <title>Thousands of microbial genomes shed light on interconnected biogeochemical processes in an aquifer system.</title>
        <authorList>
            <person name="Anantharaman K."/>
            <person name="Brown C.T."/>
            <person name="Hug L.A."/>
            <person name="Sharon I."/>
            <person name="Castelle C.J."/>
            <person name="Probst A.J."/>
            <person name="Thomas B.C."/>
            <person name="Singh A."/>
            <person name="Wilkins M.J."/>
            <person name="Karaoz U."/>
            <person name="Brodie E.L."/>
            <person name="Williams K.H."/>
            <person name="Hubbard S.S."/>
            <person name="Banfield J.F."/>
        </authorList>
    </citation>
    <scope>NUCLEOTIDE SEQUENCE [LARGE SCALE GENOMIC DNA]</scope>
</reference>
<dbReference type="InterPro" id="IPR024692">
    <property type="entry name" value="PTS_EI"/>
</dbReference>
<feature type="binding site" evidence="19">
    <location>
        <position position="333"/>
    </location>
    <ligand>
        <name>phosphoenolpyruvate</name>
        <dbReference type="ChEBI" id="CHEBI:58702"/>
    </ligand>
</feature>
<evidence type="ECO:0000259" key="21">
    <source>
        <dbReference type="Pfam" id="PF00391"/>
    </source>
</evidence>
<dbReference type="NCBIfam" id="TIGR01417">
    <property type="entry name" value="PTS_I_fam"/>
    <property type="match status" value="1"/>
</dbReference>
<evidence type="ECO:0000256" key="8">
    <source>
        <dbReference type="ARBA" id="ARBA00022448"/>
    </source>
</evidence>
<dbReference type="PANTHER" id="PTHR46244:SF3">
    <property type="entry name" value="PHOSPHOENOLPYRUVATE-PROTEIN PHOSPHOTRANSFERASE"/>
    <property type="match status" value="1"/>
</dbReference>
<evidence type="ECO:0000256" key="1">
    <source>
        <dbReference type="ARBA" id="ARBA00000683"/>
    </source>
</evidence>
<evidence type="ECO:0000259" key="22">
    <source>
        <dbReference type="Pfam" id="PF02896"/>
    </source>
</evidence>
<evidence type="ECO:0000256" key="7">
    <source>
        <dbReference type="ARBA" id="ARBA00016544"/>
    </source>
</evidence>
<keyword evidence="8 17" id="KW-0813">Transport</keyword>
<dbReference type="Pfam" id="PF05524">
    <property type="entry name" value="PEP-utilisers_N"/>
    <property type="match status" value="1"/>
</dbReference>
<dbReference type="InterPro" id="IPR050499">
    <property type="entry name" value="PEP-utilizing_PTS_enzyme"/>
</dbReference>
<protein>
    <recommendedName>
        <fullName evidence="7 17">Phosphoenolpyruvate-protein phosphotransferase</fullName>
        <ecNumber evidence="6 17">2.7.3.9</ecNumber>
    </recommendedName>
    <alternativeName>
        <fullName evidence="16 17">Phosphotransferase system, enzyme I</fullName>
    </alternativeName>
</protein>
<keyword evidence="12 17" id="KW-0598">Phosphotransferase system</keyword>
<keyword evidence="9 17" id="KW-0963">Cytoplasm</keyword>
<dbReference type="InterPro" id="IPR000121">
    <property type="entry name" value="PEP_util_C"/>
</dbReference>
<accession>A0A1F5YX41</accession>
<feature type="binding site" evidence="20">
    <location>
        <position position="432"/>
    </location>
    <ligand>
        <name>Mg(2+)</name>
        <dbReference type="ChEBI" id="CHEBI:18420"/>
    </ligand>
</feature>
<gene>
    <name evidence="24" type="ORF">A3F83_03740</name>
</gene>
<dbReference type="PRINTS" id="PR01736">
    <property type="entry name" value="PHPHTRNFRASE"/>
</dbReference>
<dbReference type="PROSITE" id="PS00370">
    <property type="entry name" value="PEP_ENZYMES_PHOS_SITE"/>
    <property type="match status" value="1"/>
</dbReference>
<dbReference type="GO" id="GO:0046872">
    <property type="term" value="F:metal ion binding"/>
    <property type="evidence" value="ECO:0007669"/>
    <property type="project" value="UniProtKB-KW"/>
</dbReference>
<dbReference type="InterPro" id="IPR015813">
    <property type="entry name" value="Pyrv/PenolPyrv_kinase-like_dom"/>
</dbReference>
<dbReference type="Pfam" id="PF02896">
    <property type="entry name" value="PEP-utilizers_C"/>
    <property type="match status" value="1"/>
</dbReference>
<dbReference type="AlphaFoldDB" id="A0A1F5YX41"/>
<dbReference type="InterPro" id="IPR018274">
    <property type="entry name" value="PEP_util_AS"/>
</dbReference>
<comment type="similarity">
    <text evidence="5 17">Belongs to the PEP-utilizing enzyme family.</text>
</comment>
<dbReference type="SUPFAM" id="SSF47831">
    <property type="entry name" value="Enzyme I of the PEP:sugar phosphotransferase system HPr-binding (sub)domain"/>
    <property type="match status" value="1"/>
</dbReference>
<dbReference type="Gene3D" id="1.10.274.10">
    <property type="entry name" value="PtsI, HPr-binding domain"/>
    <property type="match status" value="1"/>
</dbReference>
<feature type="domain" description="PEP-utilising enzyme C-terminal" evidence="22">
    <location>
        <begin position="253"/>
        <end position="541"/>
    </location>
</feature>
<keyword evidence="13 17" id="KW-0479">Metal-binding</keyword>
<dbReference type="SUPFAM" id="SSF52009">
    <property type="entry name" value="Phosphohistidine domain"/>
    <property type="match status" value="1"/>
</dbReference>
<evidence type="ECO:0000256" key="10">
    <source>
        <dbReference type="ARBA" id="ARBA00022597"/>
    </source>
</evidence>
<evidence type="ECO:0000256" key="20">
    <source>
        <dbReference type="PIRSR" id="PIRSR000732-3"/>
    </source>
</evidence>
<dbReference type="SUPFAM" id="SSF51621">
    <property type="entry name" value="Phosphoenolpyruvate/pyruvate domain"/>
    <property type="match status" value="1"/>
</dbReference>
<dbReference type="InterPro" id="IPR036637">
    <property type="entry name" value="Phosphohistidine_dom_sf"/>
</dbReference>
<comment type="catalytic activity">
    <reaction evidence="1 17">
        <text>L-histidyl-[protein] + phosphoenolpyruvate = N(pros)-phospho-L-histidyl-[protein] + pyruvate</text>
        <dbReference type="Rhea" id="RHEA:23880"/>
        <dbReference type="Rhea" id="RHEA-COMP:9745"/>
        <dbReference type="Rhea" id="RHEA-COMP:9746"/>
        <dbReference type="ChEBI" id="CHEBI:15361"/>
        <dbReference type="ChEBI" id="CHEBI:29979"/>
        <dbReference type="ChEBI" id="CHEBI:58702"/>
        <dbReference type="ChEBI" id="CHEBI:64837"/>
        <dbReference type="EC" id="2.7.3.9"/>
    </reaction>
</comment>
<dbReference type="InterPro" id="IPR006318">
    <property type="entry name" value="PTS_EI-like"/>
</dbReference>
<dbReference type="Gene3D" id="3.50.30.10">
    <property type="entry name" value="Phosphohistidine domain"/>
    <property type="match status" value="1"/>
</dbReference>
<dbReference type="Gene3D" id="3.20.20.60">
    <property type="entry name" value="Phosphoenolpyruvate-binding domains"/>
    <property type="match status" value="1"/>
</dbReference>
<evidence type="ECO:0000313" key="24">
    <source>
        <dbReference type="EMBL" id="OGG04527.1"/>
    </source>
</evidence>
<comment type="function">
    <text evidence="3 17">General (non sugar-specific) component of the phosphoenolpyruvate-dependent sugar phosphotransferase system (sugar PTS). This major carbohydrate active-transport system catalyzes the phosphorylation of incoming sugar substrates concomitantly with their translocation across the cell membrane. Enzyme I transfers the phosphoryl group from phosphoenolpyruvate (PEP) to the phosphoryl carrier protein (HPr).</text>
</comment>
<evidence type="ECO:0000256" key="13">
    <source>
        <dbReference type="ARBA" id="ARBA00022723"/>
    </source>
</evidence>
<keyword evidence="11 17" id="KW-0808">Transferase</keyword>
<feature type="active site" description="Tele-phosphohistidine intermediate" evidence="18">
    <location>
        <position position="190"/>
    </location>
</feature>
<keyword evidence="15 17" id="KW-0460">Magnesium</keyword>
<comment type="subcellular location">
    <subcellularLocation>
        <location evidence="4 17">Cytoplasm</location>
    </subcellularLocation>
</comment>
<feature type="active site" description="Proton donor" evidence="18">
    <location>
        <position position="503"/>
    </location>
</feature>
<dbReference type="STRING" id="1817867.A3F83_03740"/>
<evidence type="ECO:0000256" key="9">
    <source>
        <dbReference type="ARBA" id="ARBA00022490"/>
    </source>
</evidence>
<evidence type="ECO:0000256" key="15">
    <source>
        <dbReference type="ARBA" id="ARBA00022842"/>
    </source>
</evidence>
<sequence>MVTGLAASPGLVIGRAFAIKYGLPKVPVRILRPEAVRGEIERFHAALARTRTQCEELRDSLKIKLKDKTHRIFDAHLMMIDDSLLIDQTLSLIREQFMGAEQAFSVTVDKIAKVVGSHGNDQYLRERVDDIWDVQRRVLSNLMGFDPDYRINLKEPAILIAHDLTPSQTAQLDRTLILGAATDVGGSTSHTAILSRSLEIPAVVGLENITELVVTGDEIIVDGYNGTVTIRPEQDKVKVFYDRARGYRQIEDQLAELQALPAKTIDGMLVELSANIEFPEEVDSVISHGARGVGLFRTEFLYLTRNDLPSEEEQYEAYAKVVSCLKPEPVIIRTLDAGADKFAVQLQSAPDANPFLGNRAIRICLKRKDIFRTQLRALLRATVHGNLKILLPFISTIEELKKSIAFIRKVRRELEREGALIAPRTEIGSMIEVPSAALMIEDFLPYVDFISIGTNDLIQYLLAVDRGNEKVAHLYQPFNPAVIRLIDSVIKAARKANKWVGVCGEMAGSPYSALLLVGMGVVELSASPASVPGVKKIIRSVSYKEARALAEKVLTFNSTARIKNFLTQQVEEIDREIIELYKE</sequence>
<feature type="domain" description="Phosphotransferase system enzyme I N-terminal" evidence="23">
    <location>
        <begin position="3"/>
        <end position="127"/>
    </location>
</feature>
<evidence type="ECO:0000256" key="14">
    <source>
        <dbReference type="ARBA" id="ARBA00022777"/>
    </source>
</evidence>
<dbReference type="PIRSF" id="PIRSF000732">
    <property type="entry name" value="PTS_enzyme_I"/>
    <property type="match status" value="1"/>
</dbReference>
<dbReference type="Proteomes" id="UP000179129">
    <property type="component" value="Unassembled WGS sequence"/>
</dbReference>
<dbReference type="Pfam" id="PF00391">
    <property type="entry name" value="PEP-utilizers"/>
    <property type="match status" value="1"/>
</dbReference>
<dbReference type="InterPro" id="IPR023151">
    <property type="entry name" value="PEP_util_CS"/>
</dbReference>
<keyword evidence="24" id="KW-0670">Pyruvate</keyword>
<feature type="binding site" evidence="19">
    <location>
        <position position="297"/>
    </location>
    <ligand>
        <name>phosphoenolpyruvate</name>
        <dbReference type="ChEBI" id="CHEBI:58702"/>
    </ligand>
</feature>
<dbReference type="InterPro" id="IPR008279">
    <property type="entry name" value="PEP-util_enz_mobile_dom"/>
</dbReference>
<dbReference type="InterPro" id="IPR036618">
    <property type="entry name" value="PtsI_HPr-bd_sf"/>
</dbReference>
<proteinExistence type="inferred from homology"/>
<evidence type="ECO:0000256" key="4">
    <source>
        <dbReference type="ARBA" id="ARBA00004496"/>
    </source>
</evidence>
<feature type="domain" description="PEP-utilising enzyme mobile" evidence="21">
    <location>
        <begin position="154"/>
        <end position="226"/>
    </location>
</feature>
<dbReference type="GO" id="GO:0009401">
    <property type="term" value="P:phosphoenolpyruvate-dependent sugar phosphotransferase system"/>
    <property type="evidence" value="ECO:0007669"/>
    <property type="project" value="UniProtKB-KW"/>
</dbReference>
<evidence type="ECO:0000256" key="16">
    <source>
        <dbReference type="ARBA" id="ARBA00033235"/>
    </source>
</evidence>